<evidence type="ECO:0000256" key="4">
    <source>
        <dbReference type="ARBA" id="ARBA00023080"/>
    </source>
</evidence>
<proteinExistence type="inferred from homology"/>
<dbReference type="InterPro" id="IPR034745">
    <property type="entry name" value="HSV_DUT"/>
</dbReference>
<reference evidence="6 7" key="1">
    <citation type="journal article" date="2011" name="J. Virol.">
        <title>Genomic sequencing and characterization of cynomolgus macaque cytomegalovirus.</title>
        <authorList>
            <person name="Marsh A.K."/>
            <person name="Willer D.O."/>
            <person name="Ambagala A.P."/>
            <person name="Dzamba M."/>
            <person name="Chan J.K."/>
            <person name="Pilon R."/>
            <person name="Fournier J."/>
            <person name="Sandstrom P."/>
            <person name="Brudno M."/>
            <person name="Macdonald K.S."/>
        </authorList>
    </citation>
    <scope>NUCLEOTIDE SEQUENCE [LARGE SCALE GENOMIC DNA]</scope>
    <source>
        <strain evidence="6 7">Ottawa</strain>
    </source>
</reference>
<dbReference type="Gene3D" id="2.70.40.10">
    <property type="match status" value="2"/>
</dbReference>
<dbReference type="GO" id="GO:0046872">
    <property type="term" value="F:metal ion binding"/>
    <property type="evidence" value="ECO:0007669"/>
    <property type="project" value="UniProtKB-KW"/>
</dbReference>
<evidence type="ECO:0000313" key="6">
    <source>
        <dbReference type="EMBL" id="AEQ32180.1"/>
    </source>
</evidence>
<evidence type="ECO:0000256" key="3">
    <source>
        <dbReference type="ARBA" id="ARBA00022842"/>
    </source>
</evidence>
<accession>G8H1A6</accession>
<dbReference type="GO" id="GO:0046080">
    <property type="term" value="P:dUTP metabolic process"/>
    <property type="evidence" value="ECO:0007669"/>
    <property type="project" value="InterPro"/>
</dbReference>
<feature type="domain" description="dUTPase-like" evidence="5">
    <location>
        <begin position="214"/>
        <end position="299"/>
    </location>
</feature>
<dbReference type="InterPro" id="IPR029054">
    <property type="entry name" value="dUTPase-like"/>
</dbReference>
<keyword evidence="7" id="KW-1185">Reference proteome</keyword>
<dbReference type="InterPro" id="IPR036157">
    <property type="entry name" value="dUTPase-like_sf"/>
</dbReference>
<gene>
    <name evidence="6" type="ORF">cyUL72</name>
</gene>
<name>G8H1A6_9BETA</name>
<organism evidence="6 7">
    <name type="scientific">macacine betaherpesvirus 8</name>
    <dbReference type="NCBI Taxonomy" id="2560567"/>
    <lineage>
        <taxon>Viruses</taxon>
        <taxon>Duplodnaviria</taxon>
        <taxon>Heunggongvirae</taxon>
        <taxon>Peploviricota</taxon>
        <taxon>Herviviricetes</taxon>
        <taxon>Herpesvirales</taxon>
        <taxon>Orthoherpesviridae</taxon>
        <taxon>Betaherpesvirinae</taxon>
        <taxon>Cytomegalovirus</taxon>
        <taxon>Cytomegalovirus macacinebeta8</taxon>
    </lineage>
</organism>
<protein>
    <submittedName>
        <fullName evidence="6">Protein UL72</fullName>
    </submittedName>
</protein>
<keyword evidence="3" id="KW-0460">Magnesium</keyword>
<evidence type="ECO:0000256" key="2">
    <source>
        <dbReference type="ARBA" id="ARBA00022801"/>
    </source>
</evidence>
<evidence type="ECO:0000256" key="1">
    <source>
        <dbReference type="ARBA" id="ARBA00022723"/>
    </source>
</evidence>
<keyword evidence="2" id="KW-0378">Hydrolase</keyword>
<evidence type="ECO:0000313" key="7">
    <source>
        <dbReference type="Proteomes" id="UP000174965"/>
    </source>
</evidence>
<dbReference type="Proteomes" id="UP000174965">
    <property type="component" value="Segment"/>
</dbReference>
<dbReference type="GO" id="GO:0004170">
    <property type="term" value="F:dUTP diphosphatase activity"/>
    <property type="evidence" value="ECO:0007669"/>
    <property type="project" value="InterPro"/>
</dbReference>
<keyword evidence="4" id="KW-0546">Nucleotide metabolism</keyword>
<evidence type="ECO:0000259" key="5">
    <source>
        <dbReference type="Pfam" id="PF00692"/>
    </source>
</evidence>
<sequence>MHDCSATLSQSTMLNVLSDRLDQQLSLVKQHKSRFQRLWRRASLIKNGERQEPQDEHSVNLRYCLLFASNLNFQNVFRHPESNIYSPRRNVPYKWIPSSFIVRQQHMQLAFYNKHIIWLSEQPNTSTPLGINLYVPIGYFGITFYKCLDSQFVCMPELIEPGLQNLSMDVINLNYTFQAITPGTIEGDLCIFPCFCPEPWQVMNISPPNENYFFALRLHQRIIIQPGHTQTVYLDAAFIHAPSTCALIVGTRQMNQLGIIIRPVIWLPGTVATVTLVNTSGSSVYISGTTSVAKVVFTTRRFVYLLVHNHPIGQLLVPPTPDTGFTHMPEHHILQQLLACENE</sequence>
<dbReference type="SUPFAM" id="SSF51283">
    <property type="entry name" value="dUTPase-like"/>
    <property type="match status" value="1"/>
</dbReference>
<keyword evidence="1" id="KW-0479">Metal-binding</keyword>
<dbReference type="Pfam" id="PF00692">
    <property type="entry name" value="dUTPase"/>
    <property type="match status" value="1"/>
</dbReference>
<dbReference type="EMBL" id="JN227533">
    <property type="protein sequence ID" value="AEQ32180.1"/>
    <property type="molecule type" value="Genomic_DNA"/>
</dbReference>
<dbReference type="HAMAP" id="MF_04031">
    <property type="entry name" value="HSV_DUT"/>
    <property type="match status" value="1"/>
</dbReference>